<dbReference type="OrthoDB" id="2152435at2759"/>
<dbReference type="EMBL" id="LNIX01000001">
    <property type="protein sequence ID" value="OXA61248.1"/>
    <property type="molecule type" value="Genomic_DNA"/>
</dbReference>
<reference evidence="2 3" key="1">
    <citation type="submission" date="2015-12" db="EMBL/GenBank/DDBJ databases">
        <title>The genome of Folsomia candida.</title>
        <authorList>
            <person name="Faddeeva A."/>
            <person name="Derks M.F."/>
            <person name="Anvar Y."/>
            <person name="Smit S."/>
            <person name="Van Straalen N."/>
            <person name="Roelofs D."/>
        </authorList>
    </citation>
    <scope>NUCLEOTIDE SEQUENCE [LARGE SCALE GENOMIC DNA]</scope>
    <source>
        <strain evidence="2 3">VU population</strain>
        <tissue evidence="2">Whole body</tissue>
    </source>
</reference>
<evidence type="ECO:0000313" key="2">
    <source>
        <dbReference type="EMBL" id="OXA61248.1"/>
    </source>
</evidence>
<keyword evidence="3" id="KW-1185">Reference proteome</keyword>
<dbReference type="Proteomes" id="UP000198287">
    <property type="component" value="Unassembled WGS sequence"/>
</dbReference>
<evidence type="ECO:0000256" key="1">
    <source>
        <dbReference type="SAM" id="MobiDB-lite"/>
    </source>
</evidence>
<name>A0A226EVL9_FOLCA</name>
<dbReference type="AlphaFoldDB" id="A0A226EVL9"/>
<feature type="region of interest" description="Disordered" evidence="1">
    <location>
        <begin position="269"/>
        <end position="302"/>
    </location>
</feature>
<feature type="region of interest" description="Disordered" evidence="1">
    <location>
        <begin position="1"/>
        <end position="25"/>
    </location>
</feature>
<comment type="caution">
    <text evidence="2">The sequence shown here is derived from an EMBL/GenBank/DDBJ whole genome shotgun (WGS) entry which is preliminary data.</text>
</comment>
<protein>
    <submittedName>
        <fullName evidence="2">Uncharacterized protein</fullName>
    </submittedName>
</protein>
<gene>
    <name evidence="2" type="ORF">Fcan01_02356</name>
</gene>
<accession>A0A226EVL9</accession>
<feature type="compositionally biased region" description="Basic and acidic residues" evidence="1">
    <location>
        <begin position="1"/>
        <end position="10"/>
    </location>
</feature>
<feature type="region of interest" description="Disordered" evidence="1">
    <location>
        <begin position="74"/>
        <end position="101"/>
    </location>
</feature>
<organism evidence="2 3">
    <name type="scientific">Folsomia candida</name>
    <name type="common">Springtail</name>
    <dbReference type="NCBI Taxonomy" id="158441"/>
    <lineage>
        <taxon>Eukaryota</taxon>
        <taxon>Metazoa</taxon>
        <taxon>Ecdysozoa</taxon>
        <taxon>Arthropoda</taxon>
        <taxon>Hexapoda</taxon>
        <taxon>Collembola</taxon>
        <taxon>Entomobryomorpha</taxon>
        <taxon>Isotomoidea</taxon>
        <taxon>Isotomidae</taxon>
        <taxon>Proisotominae</taxon>
        <taxon>Folsomia</taxon>
    </lineage>
</organism>
<evidence type="ECO:0000313" key="3">
    <source>
        <dbReference type="Proteomes" id="UP000198287"/>
    </source>
</evidence>
<feature type="compositionally biased region" description="Polar residues" evidence="1">
    <location>
        <begin position="91"/>
        <end position="100"/>
    </location>
</feature>
<proteinExistence type="predicted"/>
<sequence>MDKVSPKRGDLPLVRSTPHSSDNVKLPTFHGVALQNSITQQPDHLIPGRRSFMLSPHVRMTHVQPNKMLKLPKLQAASSSAQEEKSKTSTQSTRNGSCERTCTLPPLKLTKHEQLRKETASSSTLNKKVNRFNIDIDKKLSSVHQSMQKFEKKYRSVNDSIKNAVRRSLSDAMKNKRTATTFKPTTSDNYQHKYPTTSAFIGLRRTETTEAKGRTDETVTFSDSITQNLGKEDFRQPNSTTIMGSKDDCVKSCTGDSDHFTSFVAFQRSERADGATQPEKLYDGDKSPRSWSPIMENLSDKA</sequence>